<feature type="chain" id="PRO_5015470435" evidence="2">
    <location>
        <begin position="19"/>
        <end position="103"/>
    </location>
</feature>
<organism evidence="3 4">
    <name type="scientific">Purpureocillium lilacinum</name>
    <name type="common">Paecilomyces lilacinus</name>
    <dbReference type="NCBI Taxonomy" id="33203"/>
    <lineage>
        <taxon>Eukaryota</taxon>
        <taxon>Fungi</taxon>
        <taxon>Dikarya</taxon>
        <taxon>Ascomycota</taxon>
        <taxon>Pezizomycotina</taxon>
        <taxon>Sordariomycetes</taxon>
        <taxon>Hypocreomycetidae</taxon>
        <taxon>Hypocreales</taxon>
        <taxon>Ophiocordycipitaceae</taxon>
        <taxon>Purpureocillium</taxon>
    </lineage>
</organism>
<protein>
    <submittedName>
        <fullName evidence="3">Uncharacterized protein</fullName>
    </submittedName>
</protein>
<comment type="caution">
    <text evidence="3">The sequence shown here is derived from an EMBL/GenBank/DDBJ whole genome shotgun (WGS) entry which is preliminary data.</text>
</comment>
<gene>
    <name evidence="3" type="ORF">PCL_06983</name>
</gene>
<evidence type="ECO:0000256" key="2">
    <source>
        <dbReference type="SAM" id="SignalP"/>
    </source>
</evidence>
<dbReference type="EMBL" id="LCWV01000032">
    <property type="protein sequence ID" value="PWI65564.1"/>
    <property type="molecule type" value="Genomic_DNA"/>
</dbReference>
<accession>A0A2U3DTK9</accession>
<evidence type="ECO:0000313" key="3">
    <source>
        <dbReference type="EMBL" id="PWI65564.1"/>
    </source>
</evidence>
<evidence type="ECO:0000313" key="4">
    <source>
        <dbReference type="Proteomes" id="UP000245956"/>
    </source>
</evidence>
<feature type="signal peptide" evidence="2">
    <location>
        <begin position="1"/>
        <end position="18"/>
    </location>
</feature>
<dbReference type="AlphaFoldDB" id="A0A2U3DTK9"/>
<name>A0A2U3DTK9_PURLI</name>
<keyword evidence="2" id="KW-0732">Signal</keyword>
<proteinExistence type="predicted"/>
<reference evidence="3 4" key="1">
    <citation type="journal article" date="2016" name="Front. Microbiol.">
        <title>Genome and transcriptome sequences reveal the specific parasitism of the nematophagous Purpureocillium lilacinum 36-1.</title>
        <authorList>
            <person name="Xie J."/>
            <person name="Li S."/>
            <person name="Mo C."/>
            <person name="Xiao X."/>
            <person name="Peng D."/>
            <person name="Wang G."/>
            <person name="Xiao Y."/>
        </authorList>
    </citation>
    <scope>NUCLEOTIDE SEQUENCE [LARGE SCALE GENOMIC DNA]</scope>
    <source>
        <strain evidence="3 4">36-1</strain>
    </source>
</reference>
<evidence type="ECO:0000256" key="1">
    <source>
        <dbReference type="SAM" id="MobiDB-lite"/>
    </source>
</evidence>
<dbReference type="Proteomes" id="UP000245956">
    <property type="component" value="Unassembled WGS sequence"/>
</dbReference>
<feature type="region of interest" description="Disordered" evidence="1">
    <location>
        <begin position="78"/>
        <end position="103"/>
    </location>
</feature>
<sequence>MRVSLSTCLCLLSATASATLPPLGNKDILYPTLQSAREAATLVNEAQPLVGVSSPYPYPPRPWLHSLFTSLPFSPPKGCDGWGPSHQPRPPPPDRSNSREEPK</sequence>